<dbReference type="AlphaFoldDB" id="I2H9P3"/>
<evidence type="ECO:0000259" key="2">
    <source>
        <dbReference type="PROSITE" id="PS50076"/>
    </source>
</evidence>
<dbReference type="EMBL" id="HE806325">
    <property type="protein sequence ID" value="CCH63095.1"/>
    <property type="molecule type" value="Genomic_DNA"/>
</dbReference>
<feature type="compositionally biased region" description="Polar residues" evidence="1">
    <location>
        <begin position="260"/>
        <end position="277"/>
    </location>
</feature>
<feature type="compositionally biased region" description="Low complexity" evidence="1">
    <location>
        <begin position="91"/>
        <end position="110"/>
    </location>
</feature>
<feature type="compositionally biased region" description="Polar residues" evidence="1">
    <location>
        <begin position="111"/>
        <end position="126"/>
    </location>
</feature>
<evidence type="ECO:0000313" key="3">
    <source>
        <dbReference type="EMBL" id="CCH63095.1"/>
    </source>
</evidence>
<accession>I2H9P3</accession>
<dbReference type="PRINTS" id="PR00625">
    <property type="entry name" value="JDOMAIN"/>
</dbReference>
<dbReference type="Proteomes" id="UP000002866">
    <property type="component" value="Chromosome 10"/>
</dbReference>
<dbReference type="PROSITE" id="PS50076">
    <property type="entry name" value="DNAJ_2"/>
    <property type="match status" value="1"/>
</dbReference>
<feature type="region of interest" description="Disordered" evidence="1">
    <location>
        <begin position="322"/>
        <end position="346"/>
    </location>
</feature>
<dbReference type="GO" id="GO:0005789">
    <property type="term" value="C:endoplasmic reticulum membrane"/>
    <property type="evidence" value="ECO:0007669"/>
    <property type="project" value="TreeGrafter"/>
</dbReference>
<dbReference type="OMA" id="ARSKFEC"/>
<proteinExistence type="predicted"/>
<dbReference type="InterPro" id="IPR001623">
    <property type="entry name" value="DnaJ_domain"/>
</dbReference>
<dbReference type="PANTHER" id="PTHR43908">
    <property type="entry name" value="AT29763P-RELATED"/>
    <property type="match status" value="1"/>
</dbReference>
<feature type="region of interest" description="Disordered" evidence="1">
    <location>
        <begin position="143"/>
        <end position="250"/>
    </location>
</feature>
<dbReference type="RefSeq" id="XP_004182614.1">
    <property type="nucleotide sequence ID" value="XM_004182566.1"/>
</dbReference>
<dbReference type="SUPFAM" id="SSF46565">
    <property type="entry name" value="Chaperone J-domain"/>
    <property type="match status" value="1"/>
</dbReference>
<dbReference type="eggNOG" id="KOG0714">
    <property type="taxonomic scope" value="Eukaryota"/>
</dbReference>
<dbReference type="PROSITE" id="PS00636">
    <property type="entry name" value="DNAJ_1"/>
    <property type="match status" value="1"/>
</dbReference>
<dbReference type="InterPro" id="IPR051100">
    <property type="entry name" value="DnaJ_subfamily_B/C"/>
</dbReference>
<dbReference type="InterPro" id="IPR036869">
    <property type="entry name" value="J_dom_sf"/>
</dbReference>
<name>I2H9P3_HENB6</name>
<dbReference type="STRING" id="1071380.I2H9P3"/>
<dbReference type="FunCoup" id="I2H9P3">
    <property type="interactions" value="54"/>
</dbReference>
<reference evidence="3 4" key="1">
    <citation type="journal article" date="2011" name="Proc. Natl. Acad. Sci. U.S.A.">
        <title>Evolutionary erosion of yeast sex chromosomes by mating-type switching accidents.</title>
        <authorList>
            <person name="Gordon J.L."/>
            <person name="Armisen D."/>
            <person name="Proux-Wera E."/>
            <person name="Oheigeartaigh S.S."/>
            <person name="Byrne K.P."/>
            <person name="Wolfe K.H."/>
        </authorList>
    </citation>
    <scope>NUCLEOTIDE SEQUENCE [LARGE SCALE GENOMIC DNA]</scope>
    <source>
        <strain evidence="4">ATCC 34711 / CBS 6284 / DSM 70876 / NBRC 10599 / NRRL Y-10934 / UCD 77-7</strain>
    </source>
</reference>
<sequence length="586" mass="67106">MTVTDGVPNIDETTYYSVLGLTSKASVSEIRKSYMKLAKSLHPDKSKSNASEELFKIVSNAHSILIDPELKLDYDNTLLRTGLYTYKPSVSTQSSKPNNTSSNKTQNSSPYHTSNSPTKSHTKYSTNNQYFSSYNTKIHTEHYNKHNPHSYKKHTKPVDIPNYNSKRKAQPYEKQPYGFGTTSNIKPQSKTHDKPRPKAHDKPSQTNSYSTHSKPAFNLKSYETRNKTSIPTKKMEKESNNKNDILNVNGKKSTKDFLNETLNNSHSSQPNVTEPTNRTRPFLEEIEDEAITSMKFKNPKVTSTENKNNAVKLNLNGFSSQRSRHYARTKSDNYNYKNTRKSKSPTRIKSTEITGNWDNLKEILEKLNKETSSINKTDQNSHSELNFRSGLSDFQQIQNSLPSSDDQDKSFNMNEMFDLLVDELPGPKRQKIFSGLSNNEESDSEVLLSNPINRTLPHAYKPEFIPLEQYNIDLDLVDIPIPHPPTAFNLDTSSITNIENYKKQVIEFHETCNALKTEILKRQLLRINSEDFLLERLVRIENCENWISSQNYDLHLLAKLTEIQNVQNVVSIEFNNLMKNLSGLTN</sequence>
<feature type="region of interest" description="Disordered" evidence="1">
    <location>
        <begin position="258"/>
        <end position="277"/>
    </location>
</feature>
<dbReference type="InParanoid" id="I2H9P3"/>
<protein>
    <recommendedName>
        <fullName evidence="2">J domain-containing protein</fullName>
    </recommendedName>
</protein>
<dbReference type="GeneID" id="14498278"/>
<dbReference type="HOGENOM" id="CLU_490950_0_0_1"/>
<organism evidence="3 4">
    <name type="scientific">Henningerozyma blattae (strain ATCC 34711 / CBS 6284 / DSM 70876 / NBRC 10599 / NRRL Y-10934 / UCD 77-7)</name>
    <name type="common">Yeast</name>
    <name type="synonym">Tetrapisispora blattae</name>
    <dbReference type="NCBI Taxonomy" id="1071380"/>
    <lineage>
        <taxon>Eukaryota</taxon>
        <taxon>Fungi</taxon>
        <taxon>Dikarya</taxon>
        <taxon>Ascomycota</taxon>
        <taxon>Saccharomycotina</taxon>
        <taxon>Saccharomycetes</taxon>
        <taxon>Saccharomycetales</taxon>
        <taxon>Saccharomycetaceae</taxon>
        <taxon>Henningerozyma</taxon>
    </lineage>
</organism>
<dbReference type="PANTHER" id="PTHR43908:SF3">
    <property type="entry name" value="AT29763P-RELATED"/>
    <property type="match status" value="1"/>
</dbReference>
<dbReference type="SMART" id="SM00271">
    <property type="entry name" value="DnaJ"/>
    <property type="match status" value="1"/>
</dbReference>
<feature type="region of interest" description="Disordered" evidence="1">
    <location>
        <begin position="88"/>
        <end position="126"/>
    </location>
</feature>
<evidence type="ECO:0000313" key="4">
    <source>
        <dbReference type="Proteomes" id="UP000002866"/>
    </source>
</evidence>
<keyword evidence="4" id="KW-1185">Reference proteome</keyword>
<dbReference type="CDD" id="cd06257">
    <property type="entry name" value="DnaJ"/>
    <property type="match status" value="1"/>
</dbReference>
<feature type="domain" description="J" evidence="2">
    <location>
        <begin position="14"/>
        <end position="78"/>
    </location>
</feature>
<dbReference type="Gene3D" id="1.10.287.110">
    <property type="entry name" value="DnaJ domain"/>
    <property type="match status" value="1"/>
</dbReference>
<dbReference type="GO" id="GO:0071218">
    <property type="term" value="P:cellular response to misfolded protein"/>
    <property type="evidence" value="ECO:0007669"/>
    <property type="project" value="TreeGrafter"/>
</dbReference>
<gene>
    <name evidence="3" type="primary">TBLA0J00970</name>
    <name evidence="3" type="ORF">TBLA_0J00970</name>
</gene>
<feature type="compositionally biased region" description="Polar residues" evidence="1">
    <location>
        <begin position="204"/>
        <end position="213"/>
    </location>
</feature>
<dbReference type="OrthoDB" id="10250354at2759"/>
<feature type="compositionally biased region" description="Basic residues" evidence="1">
    <location>
        <begin position="145"/>
        <end position="155"/>
    </location>
</feature>
<dbReference type="KEGG" id="tbl:TBLA_0J00970"/>
<dbReference type="GO" id="GO:0030544">
    <property type="term" value="F:Hsp70 protein binding"/>
    <property type="evidence" value="ECO:0007669"/>
    <property type="project" value="TreeGrafter"/>
</dbReference>
<feature type="compositionally biased region" description="Basic and acidic residues" evidence="1">
    <location>
        <begin position="190"/>
        <end position="203"/>
    </location>
</feature>
<dbReference type="InterPro" id="IPR018253">
    <property type="entry name" value="DnaJ_domain_CS"/>
</dbReference>
<evidence type="ECO:0000256" key="1">
    <source>
        <dbReference type="SAM" id="MobiDB-lite"/>
    </source>
</evidence>
<dbReference type="Pfam" id="PF00226">
    <property type="entry name" value="DnaJ"/>
    <property type="match status" value="1"/>
</dbReference>